<dbReference type="EMBL" id="JANHOG010002316">
    <property type="protein sequence ID" value="KAJ3524687.1"/>
    <property type="molecule type" value="Genomic_DNA"/>
</dbReference>
<organism evidence="1 2">
    <name type="scientific">Phlebia brevispora</name>
    <dbReference type="NCBI Taxonomy" id="194682"/>
    <lineage>
        <taxon>Eukaryota</taxon>
        <taxon>Fungi</taxon>
        <taxon>Dikarya</taxon>
        <taxon>Basidiomycota</taxon>
        <taxon>Agaricomycotina</taxon>
        <taxon>Agaricomycetes</taxon>
        <taxon>Polyporales</taxon>
        <taxon>Meruliaceae</taxon>
        <taxon>Phlebia</taxon>
    </lineage>
</organism>
<gene>
    <name evidence="1" type="ORF">NM688_g8518</name>
</gene>
<reference evidence="1" key="1">
    <citation type="submission" date="2022-07" db="EMBL/GenBank/DDBJ databases">
        <title>Genome Sequence of Phlebia brevispora.</title>
        <authorList>
            <person name="Buettner E."/>
        </authorList>
    </citation>
    <scope>NUCLEOTIDE SEQUENCE</scope>
    <source>
        <strain evidence="1">MPL23</strain>
    </source>
</reference>
<name>A0ACC1RRR5_9APHY</name>
<evidence type="ECO:0000313" key="2">
    <source>
        <dbReference type="Proteomes" id="UP001148662"/>
    </source>
</evidence>
<protein>
    <submittedName>
        <fullName evidence="1">Uncharacterized protein</fullName>
    </submittedName>
</protein>
<accession>A0ACC1RRR5</accession>
<keyword evidence="2" id="KW-1185">Reference proteome</keyword>
<comment type="caution">
    <text evidence="1">The sequence shown here is derived from an EMBL/GenBank/DDBJ whole genome shotgun (WGS) entry which is preliminary data.</text>
</comment>
<sequence>MRSTLLRSPSDAIPPVDELEALQAELKVLRQRVLERAKKAGDDLRTIEESMRRLKEKEKGKGKAVDKVKKERGLTPLPNGDERRLSAQPQPFPKSRLPPMSATSVTSGASTPLNDSRKSISDDLKKKKKKRKRDDMSDTEQEPPKARKTTPVPQHTHPHPHPPPKPSKFPSASTHAHPKPVVGPDFSLPAPTSLLPQHPIKQMPPIPGPSKPTEVMDDFSKAKVPNQVLVTTFYASVEPWLRPIGEEDIGFLEYTQDEVEPFVMPKLGRHYTEVWEEEDIAQYGVPLPGTAAVRPSGPLPGSASNAPLPKWEPSTLSESDIVTEERGHGPLTERLVSALIPMQSSTEWKGVKAAEEAMEGRPGTNGAAAQAARDKLNVADLEDRVKNVLRFYGILDEVVRMAYSGFSGFGDLTEHLQPDYSEAVDDPIATALRHLQRELRTVVATNKARRARLAAIARDRLAYQEYAAEERWAEG</sequence>
<proteinExistence type="predicted"/>
<dbReference type="Proteomes" id="UP001148662">
    <property type="component" value="Unassembled WGS sequence"/>
</dbReference>
<evidence type="ECO:0000313" key="1">
    <source>
        <dbReference type="EMBL" id="KAJ3524687.1"/>
    </source>
</evidence>